<protein>
    <submittedName>
        <fullName evidence="2">Uncharacterized protein</fullName>
    </submittedName>
</protein>
<sequence length="350" mass="37009">MKRPNPTTVANRIGRIALATILAGLLSVVATVPGEVRSGTFADLSDPIDVYTTVLMEFMMYTIFAALLVPIILCILWGLSRWFSRTRVWQAILAGAVLLAIGVSIEHWGTHLEFGMSLVGSLTYIGAVLAPIALVEALFAWDIAAETSLEEFVTASGGTIAVVMALVLVAATVSTGALAVADTAGVSLANDESPFGSESLSESELESEYSHYMAVGSADEITCEPATVERKNVSAAAVTHENNLSAFEINATAVDWGIDSAIVYEFHYTGDGTVQTQRDGIVENGTVTVHGMWDTSVTDNSYEVTAIDGTAPTGDAAMIDGTYLEFDVVNEDGKVVRYTGTLCDDGLESA</sequence>
<feature type="transmembrane region" description="Helical" evidence="1">
    <location>
        <begin position="152"/>
        <end position="173"/>
    </location>
</feature>
<evidence type="ECO:0000313" key="2">
    <source>
        <dbReference type="EMBL" id="OLZ39083.1"/>
    </source>
</evidence>
<feature type="transmembrane region" description="Helical" evidence="1">
    <location>
        <begin position="58"/>
        <end position="79"/>
    </location>
</feature>
<accession>A0A1S8AQF1</accession>
<dbReference type="AlphaFoldDB" id="A0A1S8AQF1"/>
<gene>
    <name evidence="2" type="ORF">A6E15_19155</name>
</gene>
<dbReference type="STRING" id="301967.A6E15_19155"/>
<evidence type="ECO:0000313" key="3">
    <source>
        <dbReference type="Proteomes" id="UP000189370"/>
    </source>
</evidence>
<keyword evidence="1" id="KW-1133">Transmembrane helix</keyword>
<proteinExistence type="predicted"/>
<dbReference type="RefSeq" id="WP_076148818.1">
    <property type="nucleotide sequence ID" value="NZ_LWLN01000003.1"/>
</dbReference>
<feature type="transmembrane region" description="Helical" evidence="1">
    <location>
        <begin position="121"/>
        <end position="140"/>
    </location>
</feature>
<keyword evidence="1" id="KW-0812">Transmembrane</keyword>
<dbReference type="EMBL" id="LWLN01000003">
    <property type="protein sequence ID" value="OLZ39083.1"/>
    <property type="molecule type" value="Genomic_DNA"/>
</dbReference>
<dbReference type="OrthoDB" id="383060at2157"/>
<evidence type="ECO:0000256" key="1">
    <source>
        <dbReference type="SAM" id="Phobius"/>
    </source>
</evidence>
<dbReference type="Proteomes" id="UP000189370">
    <property type="component" value="Unassembled WGS sequence"/>
</dbReference>
<name>A0A1S8AQF1_9EURY</name>
<keyword evidence="1" id="KW-0472">Membrane</keyword>
<feature type="transmembrane region" description="Helical" evidence="1">
    <location>
        <begin position="91"/>
        <end position="109"/>
    </location>
</feature>
<comment type="caution">
    <text evidence="2">The sequence shown here is derived from an EMBL/GenBank/DDBJ whole genome shotgun (WGS) entry which is preliminary data.</text>
</comment>
<keyword evidence="3" id="KW-1185">Reference proteome</keyword>
<organism evidence="2 3">
    <name type="scientific">Natrinema saccharevitans</name>
    <dbReference type="NCBI Taxonomy" id="301967"/>
    <lineage>
        <taxon>Archaea</taxon>
        <taxon>Methanobacteriati</taxon>
        <taxon>Methanobacteriota</taxon>
        <taxon>Stenosarchaea group</taxon>
        <taxon>Halobacteria</taxon>
        <taxon>Halobacteriales</taxon>
        <taxon>Natrialbaceae</taxon>
        <taxon>Natrinema</taxon>
    </lineage>
</organism>
<reference evidence="3" key="1">
    <citation type="submission" date="2016-04" db="EMBL/GenBank/DDBJ databases">
        <authorList>
            <person name="Chen S.-C."/>
            <person name="Lai M.-C."/>
        </authorList>
    </citation>
    <scope>NUCLEOTIDE SEQUENCE [LARGE SCALE GENOMIC DNA]</scope>
    <source>
        <strain evidence="3">AB14</strain>
    </source>
</reference>